<dbReference type="EMBL" id="CP143786">
    <property type="protein sequence ID" value="WVN88045.1"/>
    <property type="molecule type" value="Genomic_DNA"/>
</dbReference>
<evidence type="ECO:0000256" key="4">
    <source>
        <dbReference type="ARBA" id="ARBA00022723"/>
    </source>
</evidence>
<dbReference type="InterPro" id="IPR043129">
    <property type="entry name" value="ATPase_NBD"/>
</dbReference>
<evidence type="ECO:0000256" key="6">
    <source>
        <dbReference type="ARBA" id="ARBA00048117"/>
    </source>
</evidence>
<accession>A0AAJ8M0K0</accession>
<dbReference type="GO" id="GO:0072670">
    <property type="term" value="P:mitochondrial tRNA threonylcarbamoyladenosine modification"/>
    <property type="evidence" value="ECO:0007669"/>
    <property type="project" value="TreeGrafter"/>
</dbReference>
<evidence type="ECO:0000256" key="2">
    <source>
        <dbReference type="ARBA" id="ARBA00022679"/>
    </source>
</evidence>
<sequence length="377" mass="40447">MKRNPLILAFESSADDSSCALLAATRPPRILSLHSIHQHTTNAAFGGIHPLHAQAQHVKNLPAVLRKVTGDYPLARVDAFAYTRGPGMRGCLHVGEMMAKSLAAGLGKPLQAHALTPLLTETTPPAFPFLVLLLSGGHTQLVLAEGSFKFRIFDVYEKAARLIQLPTADSAPGAVLENYASMPSLLPYSDNPLPALPIPLSVGDSKFTMAFSFSGILSSLSRVLAATTTRPGEAEKREFSRILQNAVVSHLTFKLTQAIQSLPKATLASLSGIAVSGGVASNRFVRLQLRDMLDNKLSQELGRSAGLWYPPINLCTDNAAMIAHTALIRFQPCLYPTSCDLTNPPSLVSDPFDLPLRPKWSLEALYDDVPASAHTGG</sequence>
<dbReference type="Proteomes" id="UP000094043">
    <property type="component" value="Chromosome 3"/>
</dbReference>
<keyword evidence="4" id="KW-0479">Metal-binding</keyword>
<gene>
    <name evidence="8" type="ORF">L203_103244</name>
</gene>
<keyword evidence="9" id="KW-1185">Reference proteome</keyword>
<reference evidence="8" key="2">
    <citation type="journal article" date="2022" name="Elife">
        <title>Obligate sexual reproduction of a homothallic fungus closely related to the Cryptococcus pathogenic species complex.</title>
        <authorList>
            <person name="Passer A.R."/>
            <person name="Clancey S.A."/>
            <person name="Shea T."/>
            <person name="David-Palma M."/>
            <person name="Averette A.F."/>
            <person name="Boekhout T."/>
            <person name="Porcel B.M."/>
            <person name="Nowrousian M."/>
            <person name="Cuomo C.A."/>
            <person name="Sun S."/>
            <person name="Heitman J."/>
            <person name="Coelho M.A."/>
        </authorList>
    </citation>
    <scope>NUCLEOTIDE SEQUENCE</scope>
    <source>
        <strain evidence="8">CBS 7841</strain>
    </source>
</reference>
<keyword evidence="5" id="KW-0012">Acyltransferase</keyword>
<dbReference type="InterPro" id="IPR000905">
    <property type="entry name" value="Gcp-like_dom"/>
</dbReference>
<dbReference type="PANTHER" id="PTHR11735:SF6">
    <property type="entry name" value="TRNA N6-ADENOSINE THREONYLCARBAMOYLTRANSFERASE, MITOCHONDRIAL"/>
    <property type="match status" value="1"/>
</dbReference>
<dbReference type="PANTHER" id="PTHR11735">
    <property type="entry name" value="TRNA N6-ADENOSINE THREONYLCARBAMOYLTRANSFERASE"/>
    <property type="match status" value="1"/>
</dbReference>
<evidence type="ECO:0000313" key="9">
    <source>
        <dbReference type="Proteomes" id="UP000094043"/>
    </source>
</evidence>
<keyword evidence="3" id="KW-0819">tRNA processing</keyword>
<protein>
    <recommendedName>
        <fullName evidence="1">N(6)-L-threonylcarbamoyladenine synthase</fullName>
        <ecNumber evidence="1">2.3.1.234</ecNumber>
    </recommendedName>
</protein>
<reference evidence="8" key="3">
    <citation type="submission" date="2024-01" db="EMBL/GenBank/DDBJ databases">
        <authorList>
            <person name="Coelho M.A."/>
            <person name="David-Palma M."/>
            <person name="Shea T."/>
            <person name="Sun S."/>
            <person name="Cuomo C.A."/>
            <person name="Heitman J."/>
        </authorList>
    </citation>
    <scope>NUCLEOTIDE SEQUENCE</scope>
    <source>
        <strain evidence="8">CBS 7841</strain>
    </source>
</reference>
<evidence type="ECO:0000256" key="1">
    <source>
        <dbReference type="ARBA" id="ARBA00012156"/>
    </source>
</evidence>
<reference evidence="8" key="1">
    <citation type="submission" date="2016-06" db="EMBL/GenBank/DDBJ databases">
        <authorList>
            <person name="Cuomo C."/>
            <person name="Litvintseva A."/>
            <person name="Heitman J."/>
            <person name="Chen Y."/>
            <person name="Sun S."/>
            <person name="Springer D."/>
            <person name="Dromer F."/>
            <person name="Young S."/>
            <person name="Zeng Q."/>
            <person name="Chapman S."/>
            <person name="Gujja S."/>
            <person name="Saif S."/>
            <person name="Birren B."/>
        </authorList>
    </citation>
    <scope>NUCLEOTIDE SEQUENCE</scope>
    <source>
        <strain evidence="8">CBS 7841</strain>
    </source>
</reference>
<keyword evidence="2" id="KW-0808">Transferase</keyword>
<comment type="catalytic activity">
    <reaction evidence="6">
        <text>L-threonylcarbamoyladenylate + adenosine(37) in tRNA = N(6)-L-threonylcarbamoyladenosine(37) in tRNA + AMP + H(+)</text>
        <dbReference type="Rhea" id="RHEA:37059"/>
        <dbReference type="Rhea" id="RHEA-COMP:10162"/>
        <dbReference type="Rhea" id="RHEA-COMP:10163"/>
        <dbReference type="ChEBI" id="CHEBI:15378"/>
        <dbReference type="ChEBI" id="CHEBI:73682"/>
        <dbReference type="ChEBI" id="CHEBI:74411"/>
        <dbReference type="ChEBI" id="CHEBI:74418"/>
        <dbReference type="ChEBI" id="CHEBI:456215"/>
        <dbReference type="EC" id="2.3.1.234"/>
    </reaction>
</comment>
<dbReference type="KEGG" id="cdep:91087455"/>
<evidence type="ECO:0000259" key="7">
    <source>
        <dbReference type="Pfam" id="PF00814"/>
    </source>
</evidence>
<evidence type="ECO:0000256" key="3">
    <source>
        <dbReference type="ARBA" id="ARBA00022694"/>
    </source>
</evidence>
<dbReference type="SUPFAM" id="SSF53067">
    <property type="entry name" value="Actin-like ATPase domain"/>
    <property type="match status" value="2"/>
</dbReference>
<evidence type="ECO:0000313" key="8">
    <source>
        <dbReference type="EMBL" id="WVN88045.1"/>
    </source>
</evidence>
<evidence type="ECO:0000256" key="5">
    <source>
        <dbReference type="ARBA" id="ARBA00023315"/>
    </source>
</evidence>
<dbReference type="GO" id="GO:0005739">
    <property type="term" value="C:mitochondrion"/>
    <property type="evidence" value="ECO:0007669"/>
    <property type="project" value="TreeGrafter"/>
</dbReference>
<dbReference type="InterPro" id="IPR017861">
    <property type="entry name" value="KAE1/TsaD"/>
</dbReference>
<dbReference type="Pfam" id="PF00814">
    <property type="entry name" value="TsaD"/>
    <property type="match status" value="1"/>
</dbReference>
<name>A0AAJ8M0K0_9TREE</name>
<dbReference type="PRINTS" id="PR00789">
    <property type="entry name" value="OSIALOPTASE"/>
</dbReference>
<feature type="domain" description="Gcp-like" evidence="7">
    <location>
        <begin position="30"/>
        <end position="323"/>
    </location>
</feature>
<proteinExistence type="predicted"/>
<dbReference type="EC" id="2.3.1.234" evidence="1"/>
<dbReference type="GO" id="GO:0046872">
    <property type="term" value="F:metal ion binding"/>
    <property type="evidence" value="ECO:0007669"/>
    <property type="project" value="UniProtKB-KW"/>
</dbReference>
<organism evidence="8 9">
    <name type="scientific">Cryptococcus depauperatus CBS 7841</name>
    <dbReference type="NCBI Taxonomy" id="1295531"/>
    <lineage>
        <taxon>Eukaryota</taxon>
        <taxon>Fungi</taxon>
        <taxon>Dikarya</taxon>
        <taxon>Basidiomycota</taxon>
        <taxon>Agaricomycotina</taxon>
        <taxon>Tremellomycetes</taxon>
        <taxon>Tremellales</taxon>
        <taxon>Cryptococcaceae</taxon>
        <taxon>Cryptococcus</taxon>
    </lineage>
</organism>
<dbReference type="AlphaFoldDB" id="A0AAJ8M0K0"/>
<dbReference type="GO" id="GO:0061711">
    <property type="term" value="F:tRNA N(6)-L-threonylcarbamoyladenine synthase activity"/>
    <property type="evidence" value="ECO:0007669"/>
    <property type="project" value="UniProtKB-EC"/>
</dbReference>
<dbReference type="RefSeq" id="XP_066068745.1">
    <property type="nucleotide sequence ID" value="XM_066212648.1"/>
</dbReference>
<dbReference type="Gene3D" id="3.30.420.40">
    <property type="match status" value="2"/>
</dbReference>
<dbReference type="GeneID" id="91087455"/>